<dbReference type="InterPro" id="IPR017871">
    <property type="entry name" value="ABC_transporter-like_CS"/>
</dbReference>
<dbReference type="EMBL" id="LAZR01000091">
    <property type="protein sequence ID" value="KKN92837.1"/>
    <property type="molecule type" value="Genomic_DNA"/>
</dbReference>
<dbReference type="PROSITE" id="PS00211">
    <property type="entry name" value="ABC_TRANSPORTER_1"/>
    <property type="match status" value="1"/>
</dbReference>
<dbReference type="AlphaFoldDB" id="A0A0F9UZC4"/>
<keyword evidence="1" id="KW-0813">Transport</keyword>
<dbReference type="PANTHER" id="PTHR43023:SF6">
    <property type="entry name" value="INTERMEMBRANE PHOSPHOLIPID TRANSPORT SYSTEM ATP-BINDING PROTEIN MLAF"/>
    <property type="match status" value="1"/>
</dbReference>
<comment type="caution">
    <text evidence="5">The sequence shown here is derived from an EMBL/GenBank/DDBJ whole genome shotgun (WGS) entry which is preliminary data.</text>
</comment>
<dbReference type="SUPFAM" id="SSF52540">
    <property type="entry name" value="P-loop containing nucleoside triphosphate hydrolases"/>
    <property type="match status" value="1"/>
</dbReference>
<dbReference type="PANTHER" id="PTHR43023">
    <property type="entry name" value="PROTEIN TRIGALACTOSYLDIACYLGLYCEROL 3, CHLOROPLASTIC"/>
    <property type="match status" value="1"/>
</dbReference>
<keyword evidence="2" id="KW-0547">Nucleotide-binding</keyword>
<keyword evidence="3" id="KW-0067">ATP-binding</keyword>
<organism evidence="5">
    <name type="scientific">marine sediment metagenome</name>
    <dbReference type="NCBI Taxonomy" id="412755"/>
    <lineage>
        <taxon>unclassified sequences</taxon>
        <taxon>metagenomes</taxon>
        <taxon>ecological metagenomes</taxon>
    </lineage>
</organism>
<evidence type="ECO:0000259" key="4">
    <source>
        <dbReference type="PROSITE" id="PS50893"/>
    </source>
</evidence>
<dbReference type="Gene3D" id="3.40.50.300">
    <property type="entry name" value="P-loop containing nucleotide triphosphate hydrolases"/>
    <property type="match status" value="1"/>
</dbReference>
<evidence type="ECO:0000313" key="5">
    <source>
        <dbReference type="EMBL" id="KKN92837.1"/>
    </source>
</evidence>
<dbReference type="InterPro" id="IPR003593">
    <property type="entry name" value="AAA+_ATPase"/>
</dbReference>
<gene>
    <name evidence="5" type="ORF">LCGC14_0203650</name>
</gene>
<accession>A0A0F9UZC4</accession>
<feature type="domain" description="ABC transporter" evidence="4">
    <location>
        <begin position="8"/>
        <end position="244"/>
    </location>
</feature>
<sequence length="267" mass="29626">MTRDDVIIRLVDVYKAFEGLQVLRGVNLEIRRGQTTVVIGPSGCGKSVLLKHIVGLLRPDRGDVYFRHHRISALSENALVKVRRRMGFLFQGGALFDSMTVEQNIIFPLAEHRIGSGDQQVQRCREVLSLVGLDGLQGRFPEELSGGQKKRVALARAIAMAPELILYDEPTTGLDPIRADLINELILKLQQTLGTTALVVTHDMASARKVGDRIVMLHEGKFIIDATPDELDRADNEVVSRFVEGRASPQELAELQHGQFSAWSNGR</sequence>
<reference evidence="5" key="1">
    <citation type="journal article" date="2015" name="Nature">
        <title>Complex archaea that bridge the gap between prokaryotes and eukaryotes.</title>
        <authorList>
            <person name="Spang A."/>
            <person name="Saw J.H."/>
            <person name="Jorgensen S.L."/>
            <person name="Zaremba-Niedzwiedzka K."/>
            <person name="Martijn J."/>
            <person name="Lind A.E."/>
            <person name="van Eijk R."/>
            <person name="Schleper C."/>
            <person name="Guy L."/>
            <person name="Ettema T.J."/>
        </authorList>
    </citation>
    <scope>NUCLEOTIDE SEQUENCE</scope>
</reference>
<dbReference type="PROSITE" id="PS50893">
    <property type="entry name" value="ABC_TRANSPORTER_2"/>
    <property type="match status" value="1"/>
</dbReference>
<protein>
    <recommendedName>
        <fullName evidence="4">ABC transporter domain-containing protein</fullName>
    </recommendedName>
</protein>
<evidence type="ECO:0000256" key="3">
    <source>
        <dbReference type="ARBA" id="ARBA00022840"/>
    </source>
</evidence>
<dbReference type="Pfam" id="PF00005">
    <property type="entry name" value="ABC_tran"/>
    <property type="match status" value="1"/>
</dbReference>
<dbReference type="GO" id="GO:0016887">
    <property type="term" value="F:ATP hydrolysis activity"/>
    <property type="evidence" value="ECO:0007669"/>
    <property type="project" value="InterPro"/>
</dbReference>
<dbReference type="SMART" id="SM00382">
    <property type="entry name" value="AAA"/>
    <property type="match status" value="1"/>
</dbReference>
<evidence type="ECO:0000256" key="2">
    <source>
        <dbReference type="ARBA" id="ARBA00022741"/>
    </source>
</evidence>
<evidence type="ECO:0000256" key="1">
    <source>
        <dbReference type="ARBA" id="ARBA00022448"/>
    </source>
</evidence>
<dbReference type="InterPro" id="IPR003439">
    <property type="entry name" value="ABC_transporter-like_ATP-bd"/>
</dbReference>
<dbReference type="CDD" id="cd03261">
    <property type="entry name" value="ABC_Org_Solvent_Resistant"/>
    <property type="match status" value="1"/>
</dbReference>
<name>A0A0F9UZC4_9ZZZZ</name>
<proteinExistence type="predicted"/>
<dbReference type="InterPro" id="IPR027417">
    <property type="entry name" value="P-loop_NTPase"/>
</dbReference>
<dbReference type="GO" id="GO:0005524">
    <property type="term" value="F:ATP binding"/>
    <property type="evidence" value="ECO:0007669"/>
    <property type="project" value="UniProtKB-KW"/>
</dbReference>